<keyword evidence="2 4" id="KW-0285">Flavoprotein</keyword>
<dbReference type="InterPro" id="IPR052904">
    <property type="entry name" value="Acyl-CoA_dehydrogenase-like"/>
</dbReference>
<dbReference type="Proteomes" id="UP000070578">
    <property type="component" value="Unassembled WGS sequence"/>
</dbReference>
<keyword evidence="4" id="KW-0560">Oxidoreductase</keyword>
<dbReference type="PATRIC" id="fig|1796491.3.peg.477"/>
<dbReference type="Gene3D" id="6.10.250.600">
    <property type="match status" value="1"/>
</dbReference>
<dbReference type="InterPro" id="IPR006091">
    <property type="entry name" value="Acyl-CoA_Oxase/DH_mid-dom"/>
</dbReference>
<evidence type="ECO:0000256" key="2">
    <source>
        <dbReference type="ARBA" id="ARBA00022630"/>
    </source>
</evidence>
<dbReference type="SUPFAM" id="SSF56645">
    <property type="entry name" value="Acyl-CoA dehydrogenase NM domain-like"/>
    <property type="match status" value="1"/>
</dbReference>
<comment type="similarity">
    <text evidence="1 4">Belongs to the acyl-CoA dehydrogenase family.</text>
</comment>
<dbReference type="SUPFAM" id="SSF47203">
    <property type="entry name" value="Acyl-CoA dehydrogenase C-terminal domain-like"/>
    <property type="match status" value="1"/>
</dbReference>
<dbReference type="Gene3D" id="2.40.110.20">
    <property type="match status" value="1"/>
</dbReference>
<feature type="domain" description="Acyl-CoA dehydrogenase/oxidase C-terminal" evidence="5">
    <location>
        <begin position="374"/>
        <end position="529"/>
    </location>
</feature>
<evidence type="ECO:0000259" key="5">
    <source>
        <dbReference type="Pfam" id="PF00441"/>
    </source>
</evidence>
<evidence type="ECO:0000256" key="3">
    <source>
        <dbReference type="ARBA" id="ARBA00022827"/>
    </source>
</evidence>
<dbReference type="PANTHER" id="PTHR42707">
    <property type="entry name" value="ACYL-COA DEHYDROGENASE"/>
    <property type="match status" value="1"/>
</dbReference>
<dbReference type="Pfam" id="PF00441">
    <property type="entry name" value="Acyl-CoA_dh_1"/>
    <property type="match status" value="1"/>
</dbReference>
<feature type="domain" description="Adaptive response protein AidB N-terminal" evidence="7">
    <location>
        <begin position="97"/>
        <end position="239"/>
    </location>
</feature>
<dbReference type="GO" id="GO:0003995">
    <property type="term" value="F:acyl-CoA dehydrogenase activity"/>
    <property type="evidence" value="ECO:0007669"/>
    <property type="project" value="TreeGrafter"/>
</dbReference>
<evidence type="ECO:0000256" key="4">
    <source>
        <dbReference type="RuleBase" id="RU362125"/>
    </source>
</evidence>
<evidence type="ECO:0000259" key="7">
    <source>
        <dbReference type="Pfam" id="PF18158"/>
    </source>
</evidence>
<dbReference type="InterPro" id="IPR036250">
    <property type="entry name" value="AcylCo_DH-like_C"/>
</dbReference>
<protein>
    <submittedName>
        <fullName evidence="8">Acyl-CoA dehydrogenase domain protein</fullName>
    </submittedName>
</protein>
<name>A0A139BWU8_9PROT</name>
<reference evidence="8 9" key="2">
    <citation type="submission" date="2016-03" db="EMBL/GenBank/DDBJ databases">
        <title>New uncultured bacterium of the family Gallionellaceae from acid mine drainage: description and reconstruction of genome based on metagenomic analysis of microbial community.</title>
        <authorList>
            <person name="Kadnikov V."/>
            <person name="Ivasenko D."/>
            <person name="Beletsky A."/>
            <person name="Mardanov A."/>
            <person name="Danilova E."/>
            <person name="Pimenov N."/>
            <person name="Karnachuk O."/>
            <person name="Ravin N."/>
        </authorList>
    </citation>
    <scope>NUCLEOTIDE SEQUENCE [LARGE SCALE GENOMIC DNA]</scope>
    <source>
        <strain evidence="8">ShG14-8</strain>
    </source>
</reference>
<proteinExistence type="inferred from homology"/>
<dbReference type="InterPro" id="IPR009100">
    <property type="entry name" value="AcylCoA_DH/oxidase_NM_dom_sf"/>
</dbReference>
<reference evidence="8 9" key="1">
    <citation type="submission" date="2016-02" db="EMBL/GenBank/DDBJ databases">
        <authorList>
            <person name="Wen L."/>
            <person name="He K."/>
            <person name="Yang H."/>
        </authorList>
    </citation>
    <scope>NUCLEOTIDE SEQUENCE [LARGE SCALE GENOMIC DNA]</scope>
    <source>
        <strain evidence="8">ShG14-8</strain>
    </source>
</reference>
<dbReference type="Gene3D" id="1.20.140.10">
    <property type="entry name" value="Butyryl-CoA Dehydrogenase, subunit A, domain 3"/>
    <property type="match status" value="1"/>
</dbReference>
<dbReference type="PANTHER" id="PTHR42707:SF2">
    <property type="entry name" value="ACD11 DEHYDROGENASE"/>
    <property type="match status" value="1"/>
</dbReference>
<dbReference type="EMBL" id="LSLI01000006">
    <property type="protein sequence ID" value="KXS33412.1"/>
    <property type="molecule type" value="Genomic_DNA"/>
</dbReference>
<sequence>MLPRCLYQTRFGGLDSLPDFCFKSELLPVSKFMLNQPAIIFNVAFPSPALATLACRNNVRLFAVTINAFRHILVPIIWWYHENIMSAPTRDLLNIPEIRFANLFDEDPLGGEFWQFWFGTVRFSELRSHFNALGESGALATELSARADKQGPTLQTHDARGIRIDRIVQHPDYRELEKLSYGRGIIGIKYQPEFLAKHRALRHLAGFGAGYYFAQSEIGMYCPICMTDGVGRVLERRPKGPQTPLYATTIAHLSACEPGELWQGAMFLTEKQGGSDVGSNAVTATRQGSLWLLNGDKWFCSNVAADAILALARMPEGAPGTKGLGLFLVLRREPSGNSATIRIHRLKDKLGVRSMPTGEVTFENTVAYLVAGENEGFKQMTEMLNLSRLYNAVASVAGMRRALLEALKYGAGRNAFGRKLDELPLWRATMADLVAEHMGIFVLVFETVRALDRADNGDEEARKLMRISIPIAKALSGKLAVFAVSEAMEAIGGNAYIEESILPRLLRDCQVLPIWEGTTHILTLDALRAIQKEGSHEALFARIRLALTHVKRFDCGPVKARLDDDVKRLDTLLKLPAELQQREARLWLEGAGRTLTLALLLENAAHPPLHKACLAAYKRLAVRPTGVMPVCHGNPAELVDTEAVLLRCATRQD</sequence>
<comment type="cofactor">
    <cofactor evidence="4">
        <name>FAD</name>
        <dbReference type="ChEBI" id="CHEBI:57692"/>
    </cofactor>
</comment>
<dbReference type="Pfam" id="PF18158">
    <property type="entry name" value="AidB_N"/>
    <property type="match status" value="1"/>
</dbReference>
<feature type="domain" description="Acyl-CoA oxidase/dehydrogenase middle" evidence="6">
    <location>
        <begin position="265"/>
        <end position="364"/>
    </location>
</feature>
<accession>A0A139BWU8</accession>
<comment type="caution">
    <text evidence="8">The sequence shown here is derived from an EMBL/GenBank/DDBJ whole genome shotgun (WGS) entry which is preliminary data.</text>
</comment>
<dbReference type="InterPro" id="IPR041504">
    <property type="entry name" value="AidB_N"/>
</dbReference>
<evidence type="ECO:0000256" key="1">
    <source>
        <dbReference type="ARBA" id="ARBA00009347"/>
    </source>
</evidence>
<keyword evidence="3 4" id="KW-0274">FAD</keyword>
<gene>
    <name evidence="8" type="ORF">AWT59_0438</name>
</gene>
<dbReference type="Pfam" id="PF02770">
    <property type="entry name" value="Acyl-CoA_dh_M"/>
    <property type="match status" value="1"/>
</dbReference>
<organism evidence="8 9">
    <name type="scientific">Candidatus Gallionella acididurans</name>
    <dbReference type="NCBI Taxonomy" id="1796491"/>
    <lineage>
        <taxon>Bacteria</taxon>
        <taxon>Pseudomonadati</taxon>
        <taxon>Pseudomonadota</taxon>
        <taxon>Betaproteobacteria</taxon>
        <taxon>Nitrosomonadales</taxon>
        <taxon>Gallionellaceae</taxon>
        <taxon>Gallionella</taxon>
    </lineage>
</organism>
<evidence type="ECO:0000313" key="9">
    <source>
        <dbReference type="Proteomes" id="UP000070578"/>
    </source>
</evidence>
<evidence type="ECO:0000259" key="6">
    <source>
        <dbReference type="Pfam" id="PF02770"/>
    </source>
</evidence>
<evidence type="ECO:0000313" key="8">
    <source>
        <dbReference type="EMBL" id="KXS33412.1"/>
    </source>
</evidence>
<dbReference type="InterPro" id="IPR009075">
    <property type="entry name" value="AcylCo_DH/oxidase_C"/>
</dbReference>
<dbReference type="AlphaFoldDB" id="A0A139BWU8"/>